<evidence type="ECO:0000313" key="2">
    <source>
        <dbReference type="Proteomes" id="UP000314294"/>
    </source>
</evidence>
<dbReference type="Proteomes" id="UP000314294">
    <property type="component" value="Unassembled WGS sequence"/>
</dbReference>
<dbReference type="AlphaFoldDB" id="A0A4Z2EFX2"/>
<reference evidence="1 2" key="1">
    <citation type="submission" date="2019-03" db="EMBL/GenBank/DDBJ databases">
        <title>First draft genome of Liparis tanakae, snailfish: a comprehensive survey of snailfish specific genes.</title>
        <authorList>
            <person name="Kim W."/>
            <person name="Song I."/>
            <person name="Jeong J.-H."/>
            <person name="Kim D."/>
            <person name="Kim S."/>
            <person name="Ryu S."/>
            <person name="Song J.Y."/>
            <person name="Lee S.K."/>
        </authorList>
    </citation>
    <scope>NUCLEOTIDE SEQUENCE [LARGE SCALE GENOMIC DNA]</scope>
    <source>
        <tissue evidence="1">Muscle</tissue>
    </source>
</reference>
<comment type="caution">
    <text evidence="1">The sequence shown here is derived from an EMBL/GenBank/DDBJ whole genome shotgun (WGS) entry which is preliminary data.</text>
</comment>
<gene>
    <name evidence="1" type="ORF">EYF80_062314</name>
</gene>
<keyword evidence="2" id="KW-1185">Reference proteome</keyword>
<proteinExistence type="predicted"/>
<sequence>MSTGHTPMYTSAVSTLVRA</sequence>
<name>A0A4Z2EFX2_9TELE</name>
<evidence type="ECO:0000313" key="1">
    <source>
        <dbReference type="EMBL" id="TNN27541.1"/>
    </source>
</evidence>
<organism evidence="1 2">
    <name type="scientific">Liparis tanakae</name>
    <name type="common">Tanaka's snailfish</name>
    <dbReference type="NCBI Taxonomy" id="230148"/>
    <lineage>
        <taxon>Eukaryota</taxon>
        <taxon>Metazoa</taxon>
        <taxon>Chordata</taxon>
        <taxon>Craniata</taxon>
        <taxon>Vertebrata</taxon>
        <taxon>Euteleostomi</taxon>
        <taxon>Actinopterygii</taxon>
        <taxon>Neopterygii</taxon>
        <taxon>Teleostei</taxon>
        <taxon>Neoteleostei</taxon>
        <taxon>Acanthomorphata</taxon>
        <taxon>Eupercaria</taxon>
        <taxon>Perciformes</taxon>
        <taxon>Cottioidei</taxon>
        <taxon>Cottales</taxon>
        <taxon>Liparidae</taxon>
        <taxon>Liparis</taxon>
    </lineage>
</organism>
<dbReference type="EMBL" id="SRLO01008112">
    <property type="protein sequence ID" value="TNN27541.1"/>
    <property type="molecule type" value="Genomic_DNA"/>
</dbReference>
<accession>A0A4Z2EFX2</accession>
<protein>
    <submittedName>
        <fullName evidence="1">Uncharacterized protein</fullName>
    </submittedName>
</protein>